<proteinExistence type="inferred from homology"/>
<dbReference type="Pfam" id="PF02595">
    <property type="entry name" value="Gly_kinase"/>
    <property type="match status" value="1"/>
</dbReference>
<dbReference type="OrthoDB" id="9774290at2"/>
<keyword evidence="6" id="KW-1185">Reference proteome</keyword>
<dbReference type="Proteomes" id="UP000223370">
    <property type="component" value="Unassembled WGS sequence"/>
</dbReference>
<evidence type="ECO:0000256" key="2">
    <source>
        <dbReference type="ARBA" id="ARBA00022679"/>
    </source>
</evidence>
<dbReference type="InterPro" id="IPR036129">
    <property type="entry name" value="Glycerate_kinase_sf"/>
</dbReference>
<dbReference type="EMBL" id="BCMJ01000001">
    <property type="protein sequence ID" value="GAX07313.1"/>
    <property type="molecule type" value="Genomic_DNA"/>
</dbReference>
<dbReference type="PIRSF" id="PIRSF006078">
    <property type="entry name" value="GlxK"/>
    <property type="match status" value="1"/>
</dbReference>
<dbReference type="GO" id="GO:0031388">
    <property type="term" value="P:organic acid phosphorylation"/>
    <property type="evidence" value="ECO:0007669"/>
    <property type="project" value="UniProtKB-UniRule"/>
</dbReference>
<gene>
    <name evidence="5" type="primary">glxK</name>
    <name evidence="5" type="ORF">IWT5_00046</name>
</gene>
<dbReference type="GO" id="GO:0008887">
    <property type="term" value="F:glycerate kinase activity"/>
    <property type="evidence" value="ECO:0007669"/>
    <property type="project" value="UniProtKB-UniRule"/>
</dbReference>
<dbReference type="Gene3D" id="3.90.1510.10">
    <property type="entry name" value="Glycerate kinase, domain 2"/>
    <property type="match status" value="1"/>
</dbReference>
<name>A0A1Z5IZX1_9LACO</name>
<evidence type="ECO:0000256" key="3">
    <source>
        <dbReference type="ARBA" id="ARBA00022777"/>
    </source>
</evidence>
<dbReference type="InterPro" id="IPR004381">
    <property type="entry name" value="Glycerate_kinase"/>
</dbReference>
<comment type="caution">
    <text evidence="5">The sequence shown here is derived from an EMBL/GenBank/DDBJ whole genome shotgun (WGS) entry which is preliminary data.</text>
</comment>
<dbReference type="RefSeq" id="WP_098823313.1">
    <property type="nucleotide sequence ID" value="NZ_BCMJ01000001.1"/>
</dbReference>
<reference evidence="5 6" key="1">
    <citation type="submission" date="2015-11" db="EMBL/GenBank/DDBJ databases">
        <title>Draft genome sequences of new species of the genus Lactobacillus isolated from orchardgrass silage.</title>
        <authorList>
            <person name="Tohno M."/>
            <person name="Tanizawa Y."/>
            <person name="Arita M."/>
        </authorList>
    </citation>
    <scope>NUCLEOTIDE SEQUENCE [LARGE SCALE GENOMIC DNA]</scope>
    <source>
        <strain evidence="5 6">IWT5</strain>
    </source>
</reference>
<sequence>MKFILAPDSFKGGMTAKEAADAMKMGLKKIFPEAIFEEIPMADGGEGTVQSLVDATHGHFIEKQVTGPLNSPVQARYGILGDRQTAVIEMASASGIQFVNSQTHNPLITTTYGTGELIIDAATHGIKQIILGIGGSATNDGGAGMAQALGVHLLDQNNRELDFGGGQLDRLNRIDISQINPAVKATKIMIASDVTNPLVGPNGASAVFGPQKGATPEMVKTLDANLEHYAEIIKRDLHLDLAHHPGAGAAGGLGTGLLAFTDSEMQKGIDIVIEYSHLKQRAQNADFVFTGEGGIDFQTKFGKTPYGVAQATKTVAPNAPVIVLAGNVGAGIDSLYDKSAIDAIFPITPGVITLDKAIAEGPQNLAILAENVGRLIKSLHC</sequence>
<evidence type="ECO:0000313" key="6">
    <source>
        <dbReference type="Proteomes" id="UP000223370"/>
    </source>
</evidence>
<keyword evidence="2 4" id="KW-0808">Transferase</keyword>
<dbReference type="PANTHER" id="PTHR21599:SF0">
    <property type="entry name" value="GLYCERATE KINASE"/>
    <property type="match status" value="1"/>
</dbReference>
<keyword evidence="3 4" id="KW-0418">Kinase</keyword>
<protein>
    <submittedName>
        <fullName evidence="5">Glycerate kinase</fullName>
    </submittedName>
</protein>
<evidence type="ECO:0000313" key="5">
    <source>
        <dbReference type="EMBL" id="GAX07313.1"/>
    </source>
</evidence>
<comment type="similarity">
    <text evidence="1 4">Belongs to the glycerate kinase type-1 family.</text>
</comment>
<accession>A0A1Z5IZX1</accession>
<evidence type="ECO:0000256" key="1">
    <source>
        <dbReference type="ARBA" id="ARBA00006284"/>
    </source>
</evidence>
<dbReference type="NCBIfam" id="TIGR00045">
    <property type="entry name" value="glycerate kinase"/>
    <property type="match status" value="1"/>
</dbReference>
<dbReference type="Gene3D" id="3.40.50.10350">
    <property type="entry name" value="Glycerate kinase, domain 1"/>
    <property type="match status" value="1"/>
</dbReference>
<dbReference type="InterPro" id="IPR018193">
    <property type="entry name" value="Glyc_kinase_flavodox-like_fold"/>
</dbReference>
<evidence type="ECO:0000256" key="4">
    <source>
        <dbReference type="PIRNR" id="PIRNR006078"/>
    </source>
</evidence>
<dbReference type="AlphaFoldDB" id="A0A1Z5IZX1"/>
<dbReference type="PANTHER" id="PTHR21599">
    <property type="entry name" value="GLYCERATE KINASE"/>
    <property type="match status" value="1"/>
</dbReference>
<dbReference type="SUPFAM" id="SSF110738">
    <property type="entry name" value="Glycerate kinase I"/>
    <property type="match status" value="1"/>
</dbReference>
<dbReference type="InterPro" id="IPR018197">
    <property type="entry name" value="Glycerate_kinase_RE-like"/>
</dbReference>
<organism evidence="5 6">
    <name type="scientific">Secundilactobacillus silagincola</name>
    <dbReference type="NCBI Taxonomy" id="1714681"/>
    <lineage>
        <taxon>Bacteria</taxon>
        <taxon>Bacillati</taxon>
        <taxon>Bacillota</taxon>
        <taxon>Bacilli</taxon>
        <taxon>Lactobacillales</taxon>
        <taxon>Lactobacillaceae</taxon>
        <taxon>Secundilactobacillus</taxon>
    </lineage>
</organism>